<feature type="transmembrane region" description="Helical" evidence="6">
    <location>
        <begin position="173"/>
        <end position="194"/>
    </location>
</feature>
<dbReference type="RefSeq" id="WP_090656475.1">
    <property type="nucleotide sequence ID" value="NZ_CP015031.1"/>
</dbReference>
<evidence type="ECO:0000256" key="1">
    <source>
        <dbReference type="ARBA" id="ARBA00004651"/>
    </source>
</evidence>
<dbReference type="SUPFAM" id="SSF103481">
    <property type="entry name" value="Multidrug resistance efflux transporter EmrE"/>
    <property type="match status" value="2"/>
</dbReference>
<feature type="domain" description="EamA" evidence="7">
    <location>
        <begin position="142"/>
        <end position="277"/>
    </location>
</feature>
<proteinExistence type="predicted"/>
<feature type="transmembrane region" description="Helical" evidence="6">
    <location>
        <begin position="139"/>
        <end position="161"/>
    </location>
</feature>
<keyword evidence="5 6" id="KW-0472">Membrane</keyword>
<feature type="transmembrane region" description="Helical" evidence="6">
    <location>
        <begin position="62"/>
        <end position="82"/>
    </location>
</feature>
<evidence type="ECO:0000256" key="5">
    <source>
        <dbReference type="ARBA" id="ARBA00023136"/>
    </source>
</evidence>
<keyword evidence="3 6" id="KW-0812">Transmembrane</keyword>
<accession>A0A1G5E646</accession>
<evidence type="ECO:0000256" key="3">
    <source>
        <dbReference type="ARBA" id="ARBA00022692"/>
    </source>
</evidence>
<feature type="transmembrane region" description="Helical" evidence="6">
    <location>
        <begin position="236"/>
        <end position="254"/>
    </location>
</feature>
<feature type="domain" description="EamA" evidence="7">
    <location>
        <begin position="2"/>
        <end position="130"/>
    </location>
</feature>
<evidence type="ECO:0000259" key="7">
    <source>
        <dbReference type="Pfam" id="PF00892"/>
    </source>
</evidence>
<feature type="transmembrane region" description="Helical" evidence="6">
    <location>
        <begin position="206"/>
        <end position="224"/>
    </location>
</feature>
<evidence type="ECO:0000313" key="9">
    <source>
        <dbReference type="Proteomes" id="UP000199588"/>
    </source>
</evidence>
<feature type="transmembrane region" description="Helical" evidence="6">
    <location>
        <begin position="27"/>
        <end position="50"/>
    </location>
</feature>
<feature type="transmembrane region" description="Helical" evidence="6">
    <location>
        <begin position="88"/>
        <end position="107"/>
    </location>
</feature>
<keyword evidence="2" id="KW-1003">Cell membrane</keyword>
<feature type="transmembrane region" description="Helical" evidence="6">
    <location>
        <begin position="114"/>
        <end position="133"/>
    </location>
</feature>
<dbReference type="PANTHER" id="PTHR42920:SF24">
    <property type="entry name" value="AROMATIC AMINO ACID EXPORTER YDDG"/>
    <property type="match status" value="1"/>
</dbReference>
<dbReference type="InterPro" id="IPR000620">
    <property type="entry name" value="EamA_dom"/>
</dbReference>
<evidence type="ECO:0000256" key="4">
    <source>
        <dbReference type="ARBA" id="ARBA00022989"/>
    </source>
</evidence>
<dbReference type="InterPro" id="IPR051258">
    <property type="entry name" value="Diverse_Substrate_Transporter"/>
</dbReference>
<gene>
    <name evidence="8" type="ORF">SAMN02910354_01911</name>
</gene>
<comment type="caution">
    <text evidence="8">The sequence shown here is derived from an EMBL/GenBank/DDBJ whole genome shotgun (WGS) entry which is preliminary data.</text>
</comment>
<keyword evidence="9" id="KW-1185">Reference proteome</keyword>
<dbReference type="Proteomes" id="UP000199588">
    <property type="component" value="Unassembled WGS sequence"/>
</dbReference>
<reference evidence="8 9" key="1">
    <citation type="submission" date="2016-10" db="EMBL/GenBank/DDBJ databases">
        <authorList>
            <person name="Varghese N."/>
            <person name="Submissions S."/>
        </authorList>
    </citation>
    <scope>NUCLEOTIDE SEQUENCE [LARGE SCALE GENOMIC DNA]</scope>
    <source>
        <strain evidence="8 9">DSM 22022</strain>
    </source>
</reference>
<evidence type="ECO:0000313" key="8">
    <source>
        <dbReference type="EMBL" id="SCY22385.1"/>
    </source>
</evidence>
<feature type="transmembrane region" description="Helical" evidence="6">
    <location>
        <begin position="260"/>
        <end position="283"/>
    </location>
</feature>
<evidence type="ECO:0000256" key="2">
    <source>
        <dbReference type="ARBA" id="ARBA00022475"/>
    </source>
</evidence>
<name>A0A1G5E646_9PAST</name>
<dbReference type="Pfam" id="PF00892">
    <property type="entry name" value="EamA"/>
    <property type="match status" value="2"/>
</dbReference>
<organism evidence="8 9">
    <name type="scientific">Basfia succiniciproducens</name>
    <dbReference type="NCBI Taxonomy" id="653940"/>
    <lineage>
        <taxon>Bacteria</taxon>
        <taxon>Pseudomonadati</taxon>
        <taxon>Pseudomonadota</taxon>
        <taxon>Gammaproteobacteria</taxon>
        <taxon>Pasteurellales</taxon>
        <taxon>Pasteurellaceae</taxon>
        <taxon>Basfia</taxon>
    </lineage>
</organism>
<evidence type="ECO:0000256" key="6">
    <source>
        <dbReference type="SAM" id="Phobius"/>
    </source>
</evidence>
<sequence length="287" mass="31642">MLFQIIATLIWASAFIAAKYTYEMMDPVLMVQCRFFIASIIMLPGFFAAYKRVPKDRLKIMWLLALINFPLMFLLQFIGLYFTSAASAVTMLGMIPLLTVLIGFLFFKRRINKIDLLLSLVALAGIILTVVGGGEDNLINPWGCLLVLGSAVSFCFCLYLSKDIMQEMAPKDYTNVLVILGSILCLPFTCVLVRDWSIVPGVKGTISLFYLGIGCTWLAVVLWFKGVQKTPTYISSILTTLEPIFGVILAILILDERLSTVSAMGILLTLGAAAVSVLIPVLMKKSP</sequence>
<dbReference type="EMBL" id="FMUQ01000017">
    <property type="protein sequence ID" value="SCY22385.1"/>
    <property type="molecule type" value="Genomic_DNA"/>
</dbReference>
<keyword evidence="4 6" id="KW-1133">Transmembrane helix</keyword>
<comment type="subcellular location">
    <subcellularLocation>
        <location evidence="1">Cell membrane</location>
        <topology evidence="1">Multi-pass membrane protein</topology>
    </subcellularLocation>
</comment>
<protein>
    <submittedName>
        <fullName evidence="8">Threonine/homoserine efflux transporter RhtA</fullName>
    </submittedName>
</protein>
<dbReference type="InterPro" id="IPR037185">
    <property type="entry name" value="EmrE-like"/>
</dbReference>
<dbReference type="PANTHER" id="PTHR42920">
    <property type="entry name" value="OS03G0707200 PROTEIN-RELATED"/>
    <property type="match status" value="1"/>
</dbReference>